<keyword evidence="4" id="KW-0238">DNA-binding</keyword>
<keyword evidence="2" id="KW-0805">Transcription regulation</keyword>
<dbReference type="GO" id="GO:0006352">
    <property type="term" value="P:DNA-templated transcription initiation"/>
    <property type="evidence" value="ECO:0007669"/>
    <property type="project" value="InterPro"/>
</dbReference>
<protein>
    <submittedName>
        <fullName evidence="8">RNA polymerase sigma-70 factor (ECF subfamily)</fullName>
    </submittedName>
</protein>
<gene>
    <name evidence="8" type="ORF">FHS12_003891</name>
</gene>
<evidence type="ECO:0000259" key="6">
    <source>
        <dbReference type="Pfam" id="PF04542"/>
    </source>
</evidence>
<dbReference type="Pfam" id="PF04542">
    <property type="entry name" value="Sigma70_r2"/>
    <property type="match status" value="1"/>
</dbReference>
<keyword evidence="3" id="KW-0731">Sigma factor</keyword>
<dbReference type="SUPFAM" id="SSF88946">
    <property type="entry name" value="Sigma2 domain of RNA polymerase sigma factors"/>
    <property type="match status" value="1"/>
</dbReference>
<dbReference type="RefSeq" id="WP_183548436.1">
    <property type="nucleotide sequence ID" value="NZ_BMQT01000010.1"/>
</dbReference>
<feature type="domain" description="RNA polymerase sigma factor 70 region 4 type 2" evidence="7">
    <location>
        <begin position="100"/>
        <end position="152"/>
    </location>
</feature>
<sequence>MRQQAVSFEEFGAFYASHKDRCLRATVASGVDPGRAEDAVSEAFARAWAQWRTVRNARSPAAWVVRTAINADISWWRKRRRETGPPEDVRSEHLDLDGRRDLIAAVRRLPKRQREVVALRYILDLDTATTSAVLEISPGTVSAHLHHALATLRADLATEGACS</sequence>
<evidence type="ECO:0000313" key="9">
    <source>
        <dbReference type="Proteomes" id="UP000577707"/>
    </source>
</evidence>
<comment type="caution">
    <text evidence="8">The sequence shown here is derived from an EMBL/GenBank/DDBJ whole genome shotgun (WGS) entry which is preliminary data.</text>
</comment>
<dbReference type="InterPro" id="IPR014284">
    <property type="entry name" value="RNA_pol_sigma-70_dom"/>
</dbReference>
<dbReference type="CDD" id="cd06171">
    <property type="entry name" value="Sigma70_r4"/>
    <property type="match status" value="1"/>
</dbReference>
<reference evidence="8 9" key="1">
    <citation type="submission" date="2020-08" db="EMBL/GenBank/DDBJ databases">
        <title>Genomic Encyclopedia of Type Strains, Phase III (KMG-III): the genomes of soil and plant-associated and newly described type strains.</title>
        <authorList>
            <person name="Whitman W."/>
        </authorList>
    </citation>
    <scope>NUCLEOTIDE SEQUENCE [LARGE SCALE GENOMIC DNA]</scope>
    <source>
        <strain evidence="8 9">CECT 3302</strain>
    </source>
</reference>
<name>A0A7W5A820_9ACTN</name>
<accession>A0A7W5A820</accession>
<dbReference type="PANTHER" id="PTHR43133:SF50">
    <property type="entry name" value="ECF RNA POLYMERASE SIGMA FACTOR SIGM"/>
    <property type="match status" value="1"/>
</dbReference>
<dbReference type="SUPFAM" id="SSF88659">
    <property type="entry name" value="Sigma3 and sigma4 domains of RNA polymerase sigma factors"/>
    <property type="match status" value="1"/>
</dbReference>
<dbReference type="Proteomes" id="UP000577707">
    <property type="component" value="Unassembled WGS sequence"/>
</dbReference>
<evidence type="ECO:0000256" key="1">
    <source>
        <dbReference type="ARBA" id="ARBA00010641"/>
    </source>
</evidence>
<dbReference type="NCBIfam" id="TIGR02937">
    <property type="entry name" value="sigma70-ECF"/>
    <property type="match status" value="1"/>
</dbReference>
<dbReference type="InterPro" id="IPR013249">
    <property type="entry name" value="RNA_pol_sigma70_r4_t2"/>
</dbReference>
<dbReference type="Gene3D" id="1.10.10.10">
    <property type="entry name" value="Winged helix-like DNA-binding domain superfamily/Winged helix DNA-binding domain"/>
    <property type="match status" value="1"/>
</dbReference>
<dbReference type="InterPro" id="IPR013325">
    <property type="entry name" value="RNA_pol_sigma_r2"/>
</dbReference>
<dbReference type="GO" id="GO:0016987">
    <property type="term" value="F:sigma factor activity"/>
    <property type="evidence" value="ECO:0007669"/>
    <property type="project" value="UniProtKB-KW"/>
</dbReference>
<dbReference type="InterPro" id="IPR039425">
    <property type="entry name" value="RNA_pol_sigma-70-like"/>
</dbReference>
<feature type="domain" description="RNA polymerase sigma-70 region 2" evidence="6">
    <location>
        <begin position="17"/>
        <end position="81"/>
    </location>
</feature>
<evidence type="ECO:0000259" key="7">
    <source>
        <dbReference type="Pfam" id="PF08281"/>
    </source>
</evidence>
<organism evidence="8 9">
    <name type="scientific">Nocardioides albus</name>
    <dbReference type="NCBI Taxonomy" id="1841"/>
    <lineage>
        <taxon>Bacteria</taxon>
        <taxon>Bacillati</taxon>
        <taxon>Actinomycetota</taxon>
        <taxon>Actinomycetes</taxon>
        <taxon>Propionibacteriales</taxon>
        <taxon>Nocardioidaceae</taxon>
        <taxon>Nocardioides</taxon>
    </lineage>
</organism>
<dbReference type="EMBL" id="JACHXG010000008">
    <property type="protein sequence ID" value="MBB3090929.1"/>
    <property type="molecule type" value="Genomic_DNA"/>
</dbReference>
<dbReference type="GO" id="GO:0003677">
    <property type="term" value="F:DNA binding"/>
    <property type="evidence" value="ECO:0007669"/>
    <property type="project" value="UniProtKB-KW"/>
</dbReference>
<comment type="similarity">
    <text evidence="1">Belongs to the sigma-70 factor family. ECF subfamily.</text>
</comment>
<evidence type="ECO:0000256" key="3">
    <source>
        <dbReference type="ARBA" id="ARBA00023082"/>
    </source>
</evidence>
<keyword evidence="5" id="KW-0804">Transcription</keyword>
<evidence type="ECO:0000256" key="4">
    <source>
        <dbReference type="ARBA" id="ARBA00023125"/>
    </source>
</evidence>
<evidence type="ECO:0000256" key="2">
    <source>
        <dbReference type="ARBA" id="ARBA00023015"/>
    </source>
</evidence>
<dbReference type="AlphaFoldDB" id="A0A7W5A820"/>
<dbReference type="InterPro" id="IPR036388">
    <property type="entry name" value="WH-like_DNA-bd_sf"/>
</dbReference>
<evidence type="ECO:0000256" key="5">
    <source>
        <dbReference type="ARBA" id="ARBA00023163"/>
    </source>
</evidence>
<evidence type="ECO:0000313" key="8">
    <source>
        <dbReference type="EMBL" id="MBB3090929.1"/>
    </source>
</evidence>
<dbReference type="Gene3D" id="1.10.1740.10">
    <property type="match status" value="1"/>
</dbReference>
<dbReference type="PANTHER" id="PTHR43133">
    <property type="entry name" value="RNA POLYMERASE ECF-TYPE SIGMA FACTO"/>
    <property type="match status" value="1"/>
</dbReference>
<keyword evidence="9" id="KW-1185">Reference proteome</keyword>
<dbReference type="InterPro" id="IPR013324">
    <property type="entry name" value="RNA_pol_sigma_r3/r4-like"/>
</dbReference>
<dbReference type="InterPro" id="IPR007627">
    <property type="entry name" value="RNA_pol_sigma70_r2"/>
</dbReference>
<dbReference type="Pfam" id="PF08281">
    <property type="entry name" value="Sigma70_r4_2"/>
    <property type="match status" value="1"/>
</dbReference>
<proteinExistence type="inferred from homology"/>